<dbReference type="RefSeq" id="WP_069834020.1">
    <property type="nucleotide sequence ID" value="NZ_MDGQ01000003.1"/>
</dbReference>
<comment type="caution">
    <text evidence="1">The sequence shown here is derived from an EMBL/GenBank/DDBJ whole genome shotgun (WGS) entry which is preliminary data.</text>
</comment>
<dbReference type="Proteomes" id="UP000095552">
    <property type="component" value="Unassembled WGS sequence"/>
</dbReference>
<evidence type="ECO:0000313" key="2">
    <source>
        <dbReference type="Proteomes" id="UP000095552"/>
    </source>
</evidence>
<dbReference type="OrthoDB" id="1218410at2"/>
<reference evidence="1 2" key="1">
    <citation type="submission" date="2016-08" db="EMBL/GenBank/DDBJ databases">
        <title>Draft genome of Fabibacter sp. strain SK-8.</title>
        <authorList>
            <person name="Wong S.-K."/>
            <person name="Hamasaki K."/>
            <person name="Yoshizawa S."/>
        </authorList>
    </citation>
    <scope>NUCLEOTIDE SEQUENCE [LARGE SCALE GENOMIC DNA]</scope>
    <source>
        <strain evidence="1 2">SK-8</strain>
    </source>
</reference>
<evidence type="ECO:0000313" key="1">
    <source>
        <dbReference type="EMBL" id="OEK06708.1"/>
    </source>
</evidence>
<organism evidence="1 2">
    <name type="scientific">Roseivirga misakiensis</name>
    <dbReference type="NCBI Taxonomy" id="1563681"/>
    <lineage>
        <taxon>Bacteria</taxon>
        <taxon>Pseudomonadati</taxon>
        <taxon>Bacteroidota</taxon>
        <taxon>Cytophagia</taxon>
        <taxon>Cytophagales</taxon>
        <taxon>Roseivirgaceae</taxon>
        <taxon>Roseivirga</taxon>
    </lineage>
</organism>
<dbReference type="EMBL" id="MDGQ01000003">
    <property type="protein sequence ID" value="OEK06708.1"/>
    <property type="molecule type" value="Genomic_DNA"/>
</dbReference>
<name>A0A1E5T5T5_9BACT</name>
<keyword evidence="2" id="KW-1185">Reference proteome</keyword>
<accession>A0A1E5T5T5</accession>
<sequence length="484" mass="57520">MRDHSITFKYIKNRVREYSKDEMLGFCLNLLEQKKKEVFPVWFVFTLMKWTIIYGGQNYPSKKLTPEKFSRLFNKVQDFNTQHVSSFLKSKQIHKAFQILYNQQFYLQKTVYTEILATQLKLFVSITGKYDIDKSFKQKTGLSVRDFLFIEQIIFIYINIEKLGDKQLYFDGKLEDHFLQLVAEITDRNKVKHFLNLLTLCPSNAEKSISGFKHKIRNEDLQTMEMSFFTMFPFMWYRGETHLVDKSVFYHTANYYIYDFLKANDEKFTTEFGDRLEKYVELGLREMQALYKTESDIKKILQPQSKLVDFYVEEENILIECKATELQAYSFVNPTDELLYNSLKSSILKAYFEQILTVASQLNNSKEKWGIILTYKELFWSHFIELHRITKENYNDKGENSSVPPENVFIVDLNSWDRIVEIVKSGKATMSEILKSAKNDNSNSNTSKMLFRMHLDQYNIEKLDLTFLRKEIEEFDIKNTSQNN</sequence>
<dbReference type="AlphaFoldDB" id="A0A1E5T5T5"/>
<gene>
    <name evidence="1" type="ORF">BFP71_03335</name>
</gene>
<proteinExistence type="predicted"/>
<protein>
    <submittedName>
        <fullName evidence="1">Uncharacterized protein</fullName>
    </submittedName>
</protein>